<keyword evidence="1" id="KW-0472">Membrane</keyword>
<comment type="caution">
    <text evidence="2">The sequence shown here is derived from an EMBL/GenBank/DDBJ whole genome shotgun (WGS) entry which is preliminary data.</text>
</comment>
<organism evidence="2 3">
    <name type="scientific">Nostoc commune NIES-4072</name>
    <dbReference type="NCBI Taxonomy" id="2005467"/>
    <lineage>
        <taxon>Bacteria</taxon>
        <taxon>Bacillati</taxon>
        <taxon>Cyanobacteriota</taxon>
        <taxon>Cyanophyceae</taxon>
        <taxon>Nostocales</taxon>
        <taxon>Nostocaceae</taxon>
        <taxon>Nostoc</taxon>
    </lineage>
</organism>
<sequence length="65" mass="6942">MSYSTSYAPQSSFVSGALNNLRILLPNLVLSLGISIVGSIVLTGLTYWLNAAIGIPVIPFLFIMI</sequence>
<dbReference type="EMBL" id="BDUD01000001">
    <property type="protein sequence ID" value="GBG18862.1"/>
    <property type="molecule type" value="Genomic_DNA"/>
</dbReference>
<gene>
    <name evidence="2" type="ORF">NIES4072_25270</name>
</gene>
<keyword evidence="3" id="KW-1185">Reference proteome</keyword>
<evidence type="ECO:0000313" key="3">
    <source>
        <dbReference type="Proteomes" id="UP000245124"/>
    </source>
</evidence>
<proteinExistence type="predicted"/>
<reference evidence="2 3" key="1">
    <citation type="submission" date="2017-06" db="EMBL/GenBank/DDBJ databases">
        <title>Genome sequencing of cyanobaciteial culture collection at National Institute for Environmental Studies (NIES).</title>
        <authorList>
            <person name="Hirose Y."/>
            <person name="Shimura Y."/>
            <person name="Fujisawa T."/>
            <person name="Nakamura Y."/>
            <person name="Kawachi M."/>
        </authorList>
    </citation>
    <scope>NUCLEOTIDE SEQUENCE [LARGE SCALE GENOMIC DNA]</scope>
    <source>
        <strain evidence="2 3">NIES-4072</strain>
    </source>
</reference>
<accession>A0A2R5FJC3</accession>
<feature type="transmembrane region" description="Helical" evidence="1">
    <location>
        <begin position="21"/>
        <end position="41"/>
    </location>
</feature>
<dbReference type="OrthoDB" id="9854688at2"/>
<dbReference type="RefSeq" id="WP_109008777.1">
    <property type="nucleotide sequence ID" value="NZ_BDUD01000001.1"/>
</dbReference>
<protein>
    <submittedName>
        <fullName evidence="2">Uncharacterized protein</fullName>
    </submittedName>
</protein>
<keyword evidence="1" id="KW-1133">Transmembrane helix</keyword>
<keyword evidence="1" id="KW-0812">Transmembrane</keyword>
<evidence type="ECO:0000256" key="1">
    <source>
        <dbReference type="SAM" id="Phobius"/>
    </source>
</evidence>
<name>A0A2R5FJC3_NOSCO</name>
<dbReference type="Proteomes" id="UP000245124">
    <property type="component" value="Unassembled WGS sequence"/>
</dbReference>
<evidence type="ECO:0000313" key="2">
    <source>
        <dbReference type="EMBL" id="GBG18862.1"/>
    </source>
</evidence>
<dbReference type="AlphaFoldDB" id="A0A2R5FJC3"/>
<feature type="transmembrane region" description="Helical" evidence="1">
    <location>
        <begin position="47"/>
        <end position="64"/>
    </location>
</feature>